<comment type="caution">
    <text evidence="1">The sequence shown here is derived from an EMBL/GenBank/DDBJ whole genome shotgun (WGS) entry which is preliminary data.</text>
</comment>
<protein>
    <submittedName>
        <fullName evidence="1">Uncharacterized protein</fullName>
    </submittedName>
</protein>
<feature type="non-terminal residue" evidence="1">
    <location>
        <position position="48"/>
    </location>
</feature>
<dbReference type="AlphaFoldDB" id="X1KQ97"/>
<evidence type="ECO:0000313" key="1">
    <source>
        <dbReference type="EMBL" id="GAH92329.1"/>
    </source>
</evidence>
<gene>
    <name evidence="1" type="ORF">S03H2_72696</name>
</gene>
<sequence length="48" mass="5423">QLGVSEYKLFGLLGMIKRLSNNAPWTKIISAFRFGLTKLNALDKIKRA</sequence>
<accession>X1KQ97</accession>
<name>X1KQ97_9ZZZZ</name>
<feature type="non-terminal residue" evidence="1">
    <location>
        <position position="1"/>
    </location>
</feature>
<proteinExistence type="predicted"/>
<reference evidence="1" key="1">
    <citation type="journal article" date="2014" name="Front. Microbiol.">
        <title>High frequency of phylogenetically diverse reductive dehalogenase-homologous genes in deep subseafloor sedimentary metagenomes.</title>
        <authorList>
            <person name="Kawai M."/>
            <person name="Futagami T."/>
            <person name="Toyoda A."/>
            <person name="Takaki Y."/>
            <person name="Nishi S."/>
            <person name="Hori S."/>
            <person name="Arai W."/>
            <person name="Tsubouchi T."/>
            <person name="Morono Y."/>
            <person name="Uchiyama I."/>
            <person name="Ito T."/>
            <person name="Fujiyama A."/>
            <person name="Inagaki F."/>
            <person name="Takami H."/>
        </authorList>
    </citation>
    <scope>NUCLEOTIDE SEQUENCE</scope>
    <source>
        <strain evidence="1">Expedition CK06-06</strain>
    </source>
</reference>
<organism evidence="1">
    <name type="scientific">marine sediment metagenome</name>
    <dbReference type="NCBI Taxonomy" id="412755"/>
    <lineage>
        <taxon>unclassified sequences</taxon>
        <taxon>metagenomes</taxon>
        <taxon>ecological metagenomes</taxon>
    </lineage>
</organism>
<dbReference type="EMBL" id="BARU01049324">
    <property type="protein sequence ID" value="GAH92329.1"/>
    <property type="molecule type" value="Genomic_DNA"/>
</dbReference>